<sequence length="633" mass="71150">SIRVLDIAPGERDDILRGNFGVVQLGSDPPHYEALSYTWADASGNSKKCRAVYIGPFWDAVPITQNCADALCSVRFHHNRLKHRTLWIDAVCVNQTDVMERTSQVALMPEIYSSAAEVLVYLGLASNSSNTALETMSRSLSTNGCRHSNGGVMCQMCQDAISQLFQRPYFKRLWVVQEIMLSKSIVIFCGAVSSSLPFSKIIDLLPLDAWAVRRAKTPLGSKSDLFSLMIETNHCACQDPRDKVFALLGIPSDWSGARVLPDYSLSLDEVAIGVASYFIQVCELGWPILMLAGQKQNEAKHLPSWVPDIETSVKSAGIRKDLCDKFMRNSHRLNQELFIVDDLFVEMDLMANRPVISETKTGFRPPPIIFESQKKDIQITSRHSHLKLVASRLCNIHQAFDLDYMRYSHGVVVIAPALKSQPIDKSHPPVVSPLLFIQKLENSPTPWRVCSDFISEHDELYWLHSVEGYAILRPDSSCNMHTLVCVCDLAFTWSHSPPRNLADRLTLIPIDLRVVKRVRSVLETVISQGRNSKVYRTSDEINDETAVAKLALQLFSLLLGREHHLWRKWQVWKRKWDHVLEEPPLLEHVISVLESTATTTAEEKGRHYSPSKTTQAAIKNPKSVATAVVDTAA</sequence>
<accession>A0A8H4CBW1</accession>
<dbReference type="GeneID" id="69017323"/>
<dbReference type="InterPro" id="IPR010730">
    <property type="entry name" value="HET"/>
</dbReference>
<comment type="caution">
    <text evidence="2">The sequence shown here is derived from an EMBL/GenBank/DDBJ whole genome shotgun (WGS) entry which is preliminary data.</text>
</comment>
<dbReference type="AlphaFoldDB" id="A0A8H4CBW1"/>
<dbReference type="Pfam" id="PF06985">
    <property type="entry name" value="HET"/>
    <property type="match status" value="1"/>
</dbReference>
<organism evidence="2 3">
    <name type="scientific">Colletotrichum gloeosporioides</name>
    <name type="common">Anthracnose fungus</name>
    <name type="synonym">Glomerella cingulata</name>
    <dbReference type="NCBI Taxonomy" id="474922"/>
    <lineage>
        <taxon>Eukaryota</taxon>
        <taxon>Fungi</taxon>
        <taxon>Dikarya</taxon>
        <taxon>Ascomycota</taxon>
        <taxon>Pezizomycotina</taxon>
        <taxon>Sordariomycetes</taxon>
        <taxon>Hypocreomycetidae</taxon>
        <taxon>Glomerellales</taxon>
        <taxon>Glomerellaceae</taxon>
        <taxon>Colletotrichum</taxon>
        <taxon>Colletotrichum gloeosporioides species complex</taxon>
    </lineage>
</organism>
<proteinExistence type="predicted"/>
<reference evidence="2" key="2">
    <citation type="submission" date="2020-03" db="EMBL/GenBank/DDBJ databases">
        <authorList>
            <person name="Fu F.-F."/>
            <person name="Chen J."/>
        </authorList>
    </citation>
    <scope>NUCLEOTIDE SEQUENCE</scope>
    <source>
        <strain evidence="2">Lc1</strain>
    </source>
</reference>
<dbReference type="EMBL" id="WVTB01000071">
    <property type="protein sequence ID" value="KAF3800918.1"/>
    <property type="molecule type" value="Genomic_DNA"/>
</dbReference>
<evidence type="ECO:0000313" key="3">
    <source>
        <dbReference type="Proteomes" id="UP000613401"/>
    </source>
</evidence>
<feature type="domain" description="Heterokaryon incompatibility" evidence="1">
    <location>
        <begin position="32"/>
        <end position="178"/>
    </location>
</feature>
<name>A0A8H4CBW1_COLGL</name>
<dbReference type="Proteomes" id="UP000613401">
    <property type="component" value="Unassembled WGS sequence"/>
</dbReference>
<protein>
    <submittedName>
        <fullName evidence="2">Heterokaryon incompatibility protein 6</fullName>
    </submittedName>
</protein>
<dbReference type="InterPro" id="IPR052895">
    <property type="entry name" value="HetReg/Transcr_Mod"/>
</dbReference>
<dbReference type="PANTHER" id="PTHR24148">
    <property type="entry name" value="ANKYRIN REPEAT DOMAIN-CONTAINING PROTEIN 39 HOMOLOG-RELATED"/>
    <property type="match status" value="1"/>
</dbReference>
<reference evidence="2" key="1">
    <citation type="journal article" date="2020" name="Phytopathology">
        <title>Genome sequence and comparative analysis of Colletotrichum gloeosporioides isolated from Liriodendron leaves.</title>
        <authorList>
            <person name="Fu F.F."/>
            <person name="Hao Z."/>
            <person name="Wang P."/>
            <person name="Lu Y."/>
            <person name="Xue L.J."/>
            <person name="Wei G."/>
            <person name="Tian Y."/>
            <person name="Baishi H."/>
            <person name="Xu H."/>
            <person name="Shi J."/>
            <person name="Cheng T."/>
            <person name="Wang G."/>
            <person name="Yi Y."/>
            <person name="Chen J."/>
        </authorList>
    </citation>
    <scope>NUCLEOTIDE SEQUENCE</scope>
    <source>
        <strain evidence="2">Lc1</strain>
    </source>
</reference>
<dbReference type="RefSeq" id="XP_045260077.1">
    <property type="nucleotide sequence ID" value="XM_045410122.1"/>
</dbReference>
<dbReference type="PANTHER" id="PTHR24148:SF82">
    <property type="entry name" value="HETEROKARYON INCOMPATIBILITY DOMAIN-CONTAINING PROTEIN"/>
    <property type="match status" value="1"/>
</dbReference>
<feature type="non-terminal residue" evidence="2">
    <location>
        <position position="1"/>
    </location>
</feature>
<keyword evidence="3" id="KW-1185">Reference proteome</keyword>
<evidence type="ECO:0000259" key="1">
    <source>
        <dbReference type="Pfam" id="PF06985"/>
    </source>
</evidence>
<gene>
    <name evidence="2" type="ORF">GCG54_00010191</name>
</gene>
<evidence type="ECO:0000313" key="2">
    <source>
        <dbReference type="EMBL" id="KAF3800918.1"/>
    </source>
</evidence>